<keyword evidence="11" id="KW-1185">Reference proteome</keyword>
<evidence type="ECO:0000256" key="8">
    <source>
        <dbReference type="ARBA" id="ARBA00047658"/>
    </source>
</evidence>
<evidence type="ECO:0000256" key="5">
    <source>
        <dbReference type="ARBA" id="ARBA00022679"/>
    </source>
</evidence>
<keyword evidence="4 9" id="KW-0637">Prenyltransferase</keyword>
<comment type="caution">
    <text evidence="10">The sequence shown here is derived from an EMBL/GenBank/DDBJ whole genome shotgun (WGS) entry which is preliminary data.</text>
</comment>
<dbReference type="Pfam" id="PF01239">
    <property type="entry name" value="PPTA"/>
    <property type="match status" value="4"/>
</dbReference>
<dbReference type="Gene3D" id="2.60.40.1130">
    <property type="entry name" value="Rab geranylgeranyltransferase alpha-subunit, insert domain"/>
    <property type="match status" value="1"/>
</dbReference>
<evidence type="ECO:0000256" key="3">
    <source>
        <dbReference type="ARBA" id="ARBA00014772"/>
    </source>
</evidence>
<reference evidence="10" key="2">
    <citation type="submission" date="2023-03" db="EMBL/GenBank/DDBJ databases">
        <authorList>
            <person name="Inwood S.N."/>
            <person name="Skelly J.G."/>
            <person name="Guhlin J."/>
            <person name="Harrop T.W.R."/>
            <person name="Goldson S.G."/>
            <person name="Dearden P.K."/>
        </authorList>
    </citation>
    <scope>NUCLEOTIDE SEQUENCE</scope>
    <source>
        <strain evidence="10">Irish</strain>
        <tissue evidence="10">Whole body</tissue>
    </source>
</reference>
<dbReference type="PROSITE" id="PS51450">
    <property type="entry name" value="LRR"/>
    <property type="match status" value="2"/>
</dbReference>
<accession>A0AA39FMA7</accession>
<sequence length="572" mass="68090">MHGRIKVRTTAEQEAIKKVERAKKVVQYRAAINLVFQKRKDNIYDDEMLMVTAEMVLQNPDINTIWNIRREAFEKNNWTSEEYEERLNKELRLTENCLRENPKSYGVWHHRCWIIDHLSKPDWKTELSLCAKFLNFDERNFHGWDYRQHLVKKAGISDEEEFEFSTAKIVKNFSNYSSWHYRSKILSKMFPDESGKLPISPEKHKEELDLVMNATFTDPTDSSAWFYQRWLLDYNKSSSNALWLAKVTKKKIIIIFHDNTKIKADSITLVRKFVKKDGSIMENDMNSNVNWCSYNNKDLSRVWIAQSTIFLDDESETENNEISSETMYIKFGNEIYNLHKSKESNSWYYKSINLPIEKHNDDQLKEQMDNYKQLVEMEPNNKWAILTGIFLMKNYDSVKYHEKILQDLSALIKIDSLRANYYADIRSKYIIDNKLLTFWQEENNFEMNSAIDLSNLELTNLYNEHFFSIFEQINLSGNQLNRSLHQLVALQNCKKLLLSNNKLKNLKNFPILPNLEYLSLRYNELTNIEEILNLLKHHNIIVLDLRNNPLWDKTHVPQQILNIYPNLELQMD</sequence>
<dbReference type="PROSITE" id="PS51147">
    <property type="entry name" value="PFTA"/>
    <property type="match status" value="4"/>
</dbReference>
<dbReference type="GO" id="GO:0097354">
    <property type="term" value="P:prenylation"/>
    <property type="evidence" value="ECO:0007669"/>
    <property type="project" value="UniProtKB-UniRule"/>
</dbReference>
<dbReference type="SUPFAM" id="SSF48439">
    <property type="entry name" value="Protein prenylyltransferase"/>
    <property type="match status" value="1"/>
</dbReference>
<dbReference type="Proteomes" id="UP001168990">
    <property type="component" value="Unassembled WGS sequence"/>
</dbReference>
<dbReference type="InterPro" id="IPR032675">
    <property type="entry name" value="LRR_dom_sf"/>
</dbReference>
<organism evidence="10 11">
    <name type="scientific">Microctonus aethiopoides</name>
    <dbReference type="NCBI Taxonomy" id="144406"/>
    <lineage>
        <taxon>Eukaryota</taxon>
        <taxon>Metazoa</taxon>
        <taxon>Ecdysozoa</taxon>
        <taxon>Arthropoda</taxon>
        <taxon>Hexapoda</taxon>
        <taxon>Insecta</taxon>
        <taxon>Pterygota</taxon>
        <taxon>Neoptera</taxon>
        <taxon>Endopterygota</taxon>
        <taxon>Hymenoptera</taxon>
        <taxon>Apocrita</taxon>
        <taxon>Ichneumonoidea</taxon>
        <taxon>Braconidae</taxon>
        <taxon>Euphorinae</taxon>
        <taxon>Microctonus</taxon>
    </lineage>
</organism>
<dbReference type="GO" id="GO:0005968">
    <property type="term" value="C:Rab-protein geranylgeranyltransferase complex"/>
    <property type="evidence" value="ECO:0007669"/>
    <property type="project" value="TreeGrafter"/>
</dbReference>
<dbReference type="Gene3D" id="1.25.40.120">
    <property type="entry name" value="Protein prenylyltransferase"/>
    <property type="match status" value="1"/>
</dbReference>
<evidence type="ECO:0000256" key="2">
    <source>
        <dbReference type="ARBA" id="ARBA00012656"/>
    </source>
</evidence>
<dbReference type="PANTHER" id="PTHR11129">
    <property type="entry name" value="PROTEIN FARNESYLTRANSFERASE ALPHA SUBUNIT/RAB GERANYLGERANYL TRANSFERASE ALPHA SUBUNIT"/>
    <property type="match status" value="1"/>
</dbReference>
<evidence type="ECO:0000256" key="1">
    <source>
        <dbReference type="ARBA" id="ARBA00006734"/>
    </source>
</evidence>
<keyword evidence="6" id="KW-0677">Repeat</keyword>
<gene>
    <name evidence="10" type="ORF">PV328_005460</name>
</gene>
<evidence type="ECO:0000313" key="10">
    <source>
        <dbReference type="EMBL" id="KAK0172093.1"/>
    </source>
</evidence>
<reference evidence="10" key="1">
    <citation type="journal article" date="2023" name="bioRxiv">
        <title>Scaffold-level genome assemblies of two parasitoid biocontrol wasps reveal the parthenogenesis mechanism and an associated novel virus.</title>
        <authorList>
            <person name="Inwood S."/>
            <person name="Skelly J."/>
            <person name="Guhlin J."/>
            <person name="Harrop T."/>
            <person name="Goldson S."/>
            <person name="Dearden P."/>
        </authorList>
    </citation>
    <scope>NUCLEOTIDE SEQUENCE</scope>
    <source>
        <strain evidence="10">Irish</strain>
        <tissue evidence="10">Whole body</tissue>
    </source>
</reference>
<proteinExistence type="inferred from homology"/>
<dbReference type="AlphaFoldDB" id="A0AA39FMA7"/>
<keyword evidence="5 9" id="KW-0808">Transferase</keyword>
<comment type="function">
    <text evidence="9">Catalyzes the transfer of a geranyl-geranyl moiety from geranyl-geranyl pyrophosphate to cysteines occuring in specific C-terminal amino acid sequences.</text>
</comment>
<dbReference type="FunFam" id="1.25.40.120:FF:000035">
    <property type="entry name" value="Geranylgeranyl transferase type-2 subunit alpha"/>
    <property type="match status" value="1"/>
</dbReference>
<evidence type="ECO:0000256" key="7">
    <source>
        <dbReference type="ARBA" id="ARBA00031267"/>
    </source>
</evidence>
<comment type="catalytic activity">
    <reaction evidence="8 9">
        <text>geranylgeranyl diphosphate + L-cysteinyl-[protein] = S-geranylgeranyl-L-cysteinyl-[protein] + diphosphate</text>
        <dbReference type="Rhea" id="RHEA:21240"/>
        <dbReference type="Rhea" id="RHEA-COMP:10131"/>
        <dbReference type="Rhea" id="RHEA-COMP:11537"/>
        <dbReference type="ChEBI" id="CHEBI:29950"/>
        <dbReference type="ChEBI" id="CHEBI:33019"/>
        <dbReference type="ChEBI" id="CHEBI:57533"/>
        <dbReference type="ChEBI" id="CHEBI:86021"/>
        <dbReference type="EC" id="2.5.1.60"/>
    </reaction>
</comment>
<evidence type="ECO:0000256" key="6">
    <source>
        <dbReference type="ARBA" id="ARBA00022737"/>
    </source>
</evidence>
<dbReference type="InterPro" id="IPR001611">
    <property type="entry name" value="Leu-rich_rpt"/>
</dbReference>
<dbReference type="EMBL" id="JAQQBS010000002">
    <property type="protein sequence ID" value="KAK0172093.1"/>
    <property type="molecule type" value="Genomic_DNA"/>
</dbReference>
<dbReference type="Gene3D" id="3.80.10.10">
    <property type="entry name" value="Ribonuclease Inhibitor"/>
    <property type="match status" value="1"/>
</dbReference>
<dbReference type="SUPFAM" id="SSF52058">
    <property type="entry name" value="L domain-like"/>
    <property type="match status" value="1"/>
</dbReference>
<dbReference type="EC" id="2.5.1.60" evidence="2 9"/>
<dbReference type="InterPro" id="IPR002088">
    <property type="entry name" value="Prenyl_trans_a"/>
</dbReference>
<evidence type="ECO:0000256" key="4">
    <source>
        <dbReference type="ARBA" id="ARBA00022602"/>
    </source>
</evidence>
<protein>
    <recommendedName>
        <fullName evidence="3 9">Geranylgeranyl transferase type-2 subunit alpha</fullName>
        <ecNumber evidence="2 9">2.5.1.60</ecNumber>
    </recommendedName>
    <alternativeName>
        <fullName evidence="7 9">Geranylgeranyl transferase type II subunit alpha</fullName>
    </alternativeName>
</protein>
<dbReference type="GO" id="GO:0004663">
    <property type="term" value="F:Rab geranylgeranyltransferase activity"/>
    <property type="evidence" value="ECO:0007669"/>
    <property type="project" value="UniProtKB-UniRule"/>
</dbReference>
<evidence type="ECO:0000256" key="9">
    <source>
        <dbReference type="RuleBase" id="RU367120"/>
    </source>
</evidence>
<dbReference type="PANTHER" id="PTHR11129:SF2">
    <property type="entry name" value="GERANYLGERANYL TRANSFERASE TYPE-2 SUBUNIT ALPHA"/>
    <property type="match status" value="1"/>
</dbReference>
<evidence type="ECO:0000313" key="11">
    <source>
        <dbReference type="Proteomes" id="UP001168990"/>
    </source>
</evidence>
<comment type="similarity">
    <text evidence="1 9">Belongs to the protein prenyltransferase subunit alpha family.</text>
</comment>
<name>A0AA39FMA7_9HYME</name>